<dbReference type="AlphaFoldDB" id="A0A7G9B1I1"/>
<accession>A0A7G9B1I1</accession>
<comment type="similarity">
    <text evidence="6">In the C-terminal section; belongs to the OsmX family.</text>
</comment>
<name>A0A7G9B1I1_9FIRM</name>
<dbReference type="InterPro" id="IPR007210">
    <property type="entry name" value="ABC_Gly_betaine_transp_sub-bd"/>
</dbReference>
<keyword evidence="4 8" id="KW-1133">Transmembrane helix</keyword>
<protein>
    <submittedName>
        <fullName evidence="10">ABC transporter permease subunit</fullName>
    </submittedName>
</protein>
<feature type="transmembrane region" description="Helical" evidence="8">
    <location>
        <begin position="165"/>
        <end position="184"/>
    </location>
</feature>
<evidence type="ECO:0000256" key="6">
    <source>
        <dbReference type="ARBA" id="ARBA00035642"/>
    </source>
</evidence>
<evidence type="ECO:0000256" key="8">
    <source>
        <dbReference type="RuleBase" id="RU363032"/>
    </source>
</evidence>
<dbReference type="InterPro" id="IPR000515">
    <property type="entry name" value="MetI-like"/>
</dbReference>
<evidence type="ECO:0000256" key="4">
    <source>
        <dbReference type="ARBA" id="ARBA00022989"/>
    </source>
</evidence>
<dbReference type="CDD" id="cd13528">
    <property type="entry name" value="PBP2_osmoprotectants"/>
    <property type="match status" value="1"/>
</dbReference>
<evidence type="ECO:0000259" key="9">
    <source>
        <dbReference type="PROSITE" id="PS50928"/>
    </source>
</evidence>
<dbReference type="Pfam" id="PF00528">
    <property type="entry name" value="BPD_transp_1"/>
    <property type="match status" value="1"/>
</dbReference>
<evidence type="ECO:0000256" key="5">
    <source>
        <dbReference type="ARBA" id="ARBA00023136"/>
    </source>
</evidence>
<dbReference type="Gene3D" id="3.40.190.120">
    <property type="entry name" value="Osmoprotection protein (prox), domain 2"/>
    <property type="match status" value="1"/>
</dbReference>
<keyword evidence="5 8" id="KW-0472">Membrane</keyword>
<dbReference type="RefSeq" id="WP_187332003.1">
    <property type="nucleotide sequence ID" value="NZ_CP060490.1"/>
</dbReference>
<dbReference type="Gene3D" id="1.10.3720.10">
    <property type="entry name" value="MetI-like"/>
    <property type="match status" value="1"/>
</dbReference>
<evidence type="ECO:0000313" key="10">
    <source>
        <dbReference type="EMBL" id="QNL43412.1"/>
    </source>
</evidence>
<feature type="transmembrane region" description="Helical" evidence="8">
    <location>
        <begin position="204"/>
        <end position="222"/>
    </location>
</feature>
<keyword evidence="11" id="KW-1185">Reference proteome</keyword>
<sequence>MSWALVWQHLFIVLAASVLSILVGLPLGVLSYMYPKARSIILRIVDLLQTIPSLALLGIIMVFLGAGKLTVIIGITLYSLLPIVRNTCLGLQEVDSGVKEAARGMGMSRLYRLLNVEFPLAFPMVFTGVRIAVVNAIGSAVFAAFVGGGGLGSIITRGIRIQDMGLILSGTGALMIIAVVLDLLMGAFEQKMKKTRGGGGKRMWIPVAALLLAFVLILPFGLRDTTGANELILYDGDYSETQVMHHMIKMLVEDQTDLTVTIKDQMSQVNNFNSLKGGSHTCDMMISYDGTLLTTFLKLDPEDVPEGMSIYDYANEVALERYDMRLLEKLGFDNTYAIAVPESVAEQYSLETVSDLIPVAGQLVFGAEHEFFTQEGSMKFGPFTAFYGLNFKDVVSVDVSLKYAAAEKGSFDVTEVYATDGLNRKAKLKVLEDDKGFFPDYNGAFLVREDTFEKFAGTAPNLEEVLNLLAGQIANDDMVEMTYQVDVQGRDVDDVVREFLDSRGLLG</sequence>
<reference evidence="10 11" key="1">
    <citation type="submission" date="2020-08" db="EMBL/GenBank/DDBJ databases">
        <authorList>
            <person name="Liu C."/>
            <person name="Sun Q."/>
        </authorList>
    </citation>
    <scope>NUCLEOTIDE SEQUENCE [LARGE SCALE GENOMIC DNA]</scope>
    <source>
        <strain evidence="10 11">NSJ-62</strain>
    </source>
</reference>
<keyword evidence="3 8" id="KW-0812">Transmembrane</keyword>
<evidence type="ECO:0000313" key="11">
    <source>
        <dbReference type="Proteomes" id="UP000515960"/>
    </source>
</evidence>
<dbReference type="Proteomes" id="UP000515960">
    <property type="component" value="Chromosome"/>
</dbReference>
<evidence type="ECO:0000256" key="7">
    <source>
        <dbReference type="ARBA" id="ARBA00035652"/>
    </source>
</evidence>
<dbReference type="InterPro" id="IPR035906">
    <property type="entry name" value="MetI-like_sf"/>
</dbReference>
<dbReference type="GO" id="GO:0031460">
    <property type="term" value="P:glycine betaine transport"/>
    <property type="evidence" value="ECO:0007669"/>
    <property type="project" value="TreeGrafter"/>
</dbReference>
<dbReference type="CDD" id="cd06261">
    <property type="entry name" value="TM_PBP2"/>
    <property type="match status" value="1"/>
</dbReference>
<organism evidence="10 11">
    <name type="scientific">Oscillibacter hominis</name>
    <dbReference type="NCBI Taxonomy" id="2763056"/>
    <lineage>
        <taxon>Bacteria</taxon>
        <taxon>Bacillati</taxon>
        <taxon>Bacillota</taxon>
        <taxon>Clostridia</taxon>
        <taxon>Eubacteriales</taxon>
        <taxon>Oscillospiraceae</taxon>
        <taxon>Oscillibacter</taxon>
    </lineage>
</organism>
<feature type="transmembrane region" description="Helical" evidence="8">
    <location>
        <begin position="54"/>
        <end position="81"/>
    </location>
</feature>
<proteinExistence type="inferred from homology"/>
<comment type="similarity">
    <text evidence="7">In the N-terminal section; belongs to the binding-protein-dependent transport system permease family.</text>
</comment>
<feature type="transmembrane region" description="Helical" evidence="8">
    <location>
        <begin position="140"/>
        <end position="159"/>
    </location>
</feature>
<dbReference type="FunFam" id="1.10.3720.10:FF:000001">
    <property type="entry name" value="Glycine betaine ABC transporter, permease"/>
    <property type="match status" value="1"/>
</dbReference>
<dbReference type="Gene3D" id="3.40.190.10">
    <property type="entry name" value="Periplasmic binding protein-like II"/>
    <property type="match status" value="1"/>
</dbReference>
<dbReference type="PANTHER" id="PTHR30177:SF4">
    <property type="entry name" value="OSMOPROTECTANT IMPORT PERMEASE PROTEIN OSMW"/>
    <property type="match status" value="1"/>
</dbReference>
<dbReference type="PANTHER" id="PTHR30177">
    <property type="entry name" value="GLYCINE BETAINE/L-PROLINE TRANSPORT SYSTEM PERMEASE PROTEIN PROW"/>
    <property type="match status" value="1"/>
</dbReference>
<dbReference type="EMBL" id="CP060490">
    <property type="protein sequence ID" value="QNL43412.1"/>
    <property type="molecule type" value="Genomic_DNA"/>
</dbReference>
<dbReference type="Pfam" id="PF04069">
    <property type="entry name" value="OpuAC"/>
    <property type="match status" value="1"/>
</dbReference>
<evidence type="ECO:0000256" key="2">
    <source>
        <dbReference type="ARBA" id="ARBA00022448"/>
    </source>
</evidence>
<dbReference type="SUPFAM" id="SSF161098">
    <property type="entry name" value="MetI-like"/>
    <property type="match status" value="1"/>
</dbReference>
<dbReference type="GO" id="GO:0043190">
    <property type="term" value="C:ATP-binding cassette (ABC) transporter complex"/>
    <property type="evidence" value="ECO:0007669"/>
    <property type="project" value="InterPro"/>
</dbReference>
<dbReference type="PROSITE" id="PS50928">
    <property type="entry name" value="ABC_TM1"/>
    <property type="match status" value="1"/>
</dbReference>
<dbReference type="InterPro" id="IPR051204">
    <property type="entry name" value="ABC_transp_perm/SBD"/>
</dbReference>
<feature type="transmembrane region" description="Helical" evidence="8">
    <location>
        <begin position="6"/>
        <end position="33"/>
    </location>
</feature>
<comment type="similarity">
    <text evidence="8">Belongs to the binding-protein-dependent transport system permease family.</text>
</comment>
<dbReference type="GO" id="GO:0022857">
    <property type="term" value="F:transmembrane transporter activity"/>
    <property type="evidence" value="ECO:0007669"/>
    <property type="project" value="InterPro"/>
</dbReference>
<keyword evidence="2 8" id="KW-0813">Transport</keyword>
<evidence type="ECO:0000256" key="1">
    <source>
        <dbReference type="ARBA" id="ARBA00004141"/>
    </source>
</evidence>
<dbReference type="KEGG" id="ohi:H8790_07870"/>
<feature type="domain" description="ABC transmembrane type-1" evidence="9">
    <location>
        <begin position="6"/>
        <end position="185"/>
    </location>
</feature>
<gene>
    <name evidence="10" type="ORF">H8790_07870</name>
</gene>
<evidence type="ECO:0000256" key="3">
    <source>
        <dbReference type="ARBA" id="ARBA00022692"/>
    </source>
</evidence>
<comment type="subcellular location">
    <subcellularLocation>
        <location evidence="8">Cell membrane</location>
        <topology evidence="8">Multi-pass membrane protein</topology>
    </subcellularLocation>
    <subcellularLocation>
        <location evidence="1">Membrane</location>
        <topology evidence="1">Multi-pass membrane protein</topology>
    </subcellularLocation>
</comment>
<dbReference type="SUPFAM" id="SSF53850">
    <property type="entry name" value="Periplasmic binding protein-like II"/>
    <property type="match status" value="1"/>
</dbReference>